<feature type="compositionally biased region" description="Basic and acidic residues" evidence="1">
    <location>
        <begin position="666"/>
        <end position="683"/>
    </location>
</feature>
<dbReference type="InParanoid" id="A0A401GBK3"/>
<evidence type="ECO:0000313" key="3">
    <source>
        <dbReference type="Proteomes" id="UP000287166"/>
    </source>
</evidence>
<dbReference type="OrthoDB" id="5576441at2759"/>
<feature type="region of interest" description="Disordered" evidence="1">
    <location>
        <begin position="541"/>
        <end position="683"/>
    </location>
</feature>
<feature type="compositionally biased region" description="Polar residues" evidence="1">
    <location>
        <begin position="1"/>
        <end position="11"/>
    </location>
</feature>
<reference evidence="2 3" key="1">
    <citation type="journal article" date="2018" name="Sci. Rep.">
        <title>Genome sequence of the cauliflower mushroom Sparassis crispa (Hanabiratake) and its association with beneficial usage.</title>
        <authorList>
            <person name="Kiyama R."/>
            <person name="Furutani Y."/>
            <person name="Kawaguchi K."/>
            <person name="Nakanishi T."/>
        </authorList>
    </citation>
    <scope>NUCLEOTIDE SEQUENCE [LARGE SCALE GENOMIC DNA]</scope>
</reference>
<sequence length="683" mass="74594">MALQFYTTQPTNDRDSEIVTDSEPEREERRRRAKELKKRTRRPLQSAKVNAEIIELTDSSEPEALPLRPTQANAVPPADEVVEIIGTRIEPLTRNDREPQLVDTRNNTVQNASSNTFFPSVGEILDPHRSPWREMTVPMPSPSTQQPSQDGRFSVLSLPSSSSKSAREPTATDSEADPDSDCNTKRMNIAQFAYTINDVRRTTSIASSSRSVSFIDTERCAPAKKVPRLAAHSLSDAFPASDLARLLKCVCCDLSWTARKTAPQKMKHIQLCAKKNALTHETVIILIRKELEVAPPPGTAQTNSKSACSKEQDNARTLLEDVLVADGAKKKKRRVQVVGTVQSLQDTRGQILDRARRLIGDATPATGDAVALRQHHEPSARSMPPATQVFGASGLASGQDASAAQVPGLAFPPTQVFAPSKFVEVEDDMPPATQGFGKRALATGLDGAVTRTQGLPSQMFGPSKFARDAEQAPCDIDSESTHDRSGDAMHSLSFRSDLLPAARKSPSTRSQRAPAAGSSRQPARYTRVYDDTTSGGFVWHSDAESSCSPQVANPANSSVRRASRAHRSTSPLKSNPVQSQSRVPGAPCVEEVDEQEYQPYSDWEQGPWQDGDHDAHLYFIPDEPLHDQTADGRRSPGSPLSVFMSGPGKTITTTRKTEQTASHQGAEGEKTAVQEEKQRRRRA</sequence>
<proteinExistence type="predicted"/>
<feature type="compositionally biased region" description="Basic residues" evidence="1">
    <location>
        <begin position="29"/>
        <end position="42"/>
    </location>
</feature>
<keyword evidence="3" id="KW-1185">Reference proteome</keyword>
<evidence type="ECO:0000256" key="1">
    <source>
        <dbReference type="SAM" id="MobiDB-lite"/>
    </source>
</evidence>
<dbReference type="AlphaFoldDB" id="A0A401GBK3"/>
<feature type="region of interest" description="Disordered" evidence="1">
    <location>
        <begin position="452"/>
        <end position="526"/>
    </location>
</feature>
<feature type="compositionally biased region" description="Polar residues" evidence="1">
    <location>
        <begin position="569"/>
        <end position="582"/>
    </location>
</feature>
<organism evidence="2 3">
    <name type="scientific">Sparassis crispa</name>
    <dbReference type="NCBI Taxonomy" id="139825"/>
    <lineage>
        <taxon>Eukaryota</taxon>
        <taxon>Fungi</taxon>
        <taxon>Dikarya</taxon>
        <taxon>Basidiomycota</taxon>
        <taxon>Agaricomycotina</taxon>
        <taxon>Agaricomycetes</taxon>
        <taxon>Polyporales</taxon>
        <taxon>Sparassidaceae</taxon>
        <taxon>Sparassis</taxon>
    </lineage>
</organism>
<name>A0A401GBK3_9APHY</name>
<feature type="region of interest" description="Disordered" evidence="1">
    <location>
        <begin position="1"/>
        <end position="44"/>
    </location>
</feature>
<dbReference type="EMBL" id="BFAD01000002">
    <property type="protein sequence ID" value="GBE79527.1"/>
    <property type="molecule type" value="Genomic_DNA"/>
</dbReference>
<dbReference type="STRING" id="139825.A0A401GBK3"/>
<dbReference type="RefSeq" id="XP_027610440.1">
    <property type="nucleotide sequence ID" value="XM_027754639.1"/>
</dbReference>
<dbReference type="Proteomes" id="UP000287166">
    <property type="component" value="Unassembled WGS sequence"/>
</dbReference>
<comment type="caution">
    <text evidence="2">The sequence shown here is derived from an EMBL/GenBank/DDBJ whole genome shotgun (WGS) entry which is preliminary data.</text>
</comment>
<gene>
    <name evidence="2" type="ORF">SCP_0207270</name>
</gene>
<evidence type="ECO:0000313" key="2">
    <source>
        <dbReference type="EMBL" id="GBE79527.1"/>
    </source>
</evidence>
<protein>
    <submittedName>
        <fullName evidence="2">Uncharacterized protein</fullName>
    </submittedName>
</protein>
<accession>A0A401GBK3</accession>
<feature type="compositionally biased region" description="Low complexity" evidence="1">
    <location>
        <begin position="142"/>
        <end position="164"/>
    </location>
</feature>
<dbReference type="GeneID" id="38776444"/>
<feature type="region of interest" description="Disordered" evidence="1">
    <location>
        <begin position="131"/>
        <end position="183"/>
    </location>
</feature>
<feature type="compositionally biased region" description="Basic and acidic residues" evidence="1">
    <location>
        <begin position="623"/>
        <end position="634"/>
    </location>
</feature>